<dbReference type="AlphaFoldDB" id="A0A9P6MZD8"/>
<feature type="non-terminal residue" evidence="1">
    <location>
        <position position="65"/>
    </location>
</feature>
<keyword evidence="2" id="KW-1185">Reference proteome</keyword>
<sequence length="65" mass="7104">MLDNARNASTPAKALRLCDNAKASIKDAENILSKRVKGQALNDDIADAHQRHGKLLTTYQSAKEL</sequence>
<reference evidence="1" key="1">
    <citation type="journal article" date="2020" name="Fungal Divers.">
        <title>Resolving the Mortierellaceae phylogeny through synthesis of multi-gene phylogenetics and phylogenomics.</title>
        <authorList>
            <person name="Vandepol N."/>
            <person name="Liber J."/>
            <person name="Desiro A."/>
            <person name="Na H."/>
            <person name="Kennedy M."/>
            <person name="Barry K."/>
            <person name="Grigoriev I.V."/>
            <person name="Miller A.N."/>
            <person name="O'Donnell K."/>
            <person name="Stajich J.E."/>
            <person name="Bonito G."/>
        </authorList>
    </citation>
    <scope>NUCLEOTIDE SEQUENCE</scope>
    <source>
        <strain evidence="1">NRRL 2769</strain>
    </source>
</reference>
<organism evidence="1 2">
    <name type="scientific">Entomortierella chlamydospora</name>
    <dbReference type="NCBI Taxonomy" id="101097"/>
    <lineage>
        <taxon>Eukaryota</taxon>
        <taxon>Fungi</taxon>
        <taxon>Fungi incertae sedis</taxon>
        <taxon>Mucoromycota</taxon>
        <taxon>Mortierellomycotina</taxon>
        <taxon>Mortierellomycetes</taxon>
        <taxon>Mortierellales</taxon>
        <taxon>Mortierellaceae</taxon>
        <taxon>Entomortierella</taxon>
    </lineage>
</organism>
<evidence type="ECO:0000313" key="1">
    <source>
        <dbReference type="EMBL" id="KAG0018360.1"/>
    </source>
</evidence>
<name>A0A9P6MZD8_9FUNG</name>
<comment type="caution">
    <text evidence="1">The sequence shown here is derived from an EMBL/GenBank/DDBJ whole genome shotgun (WGS) entry which is preliminary data.</text>
</comment>
<dbReference type="EMBL" id="JAAAID010000369">
    <property type="protein sequence ID" value="KAG0018360.1"/>
    <property type="molecule type" value="Genomic_DNA"/>
</dbReference>
<protein>
    <submittedName>
        <fullName evidence="1">Uncharacterized protein</fullName>
    </submittedName>
</protein>
<evidence type="ECO:0000313" key="2">
    <source>
        <dbReference type="Proteomes" id="UP000703661"/>
    </source>
</evidence>
<accession>A0A9P6MZD8</accession>
<gene>
    <name evidence="1" type="ORF">BGZ80_007263</name>
</gene>
<proteinExistence type="predicted"/>
<dbReference type="Proteomes" id="UP000703661">
    <property type="component" value="Unassembled WGS sequence"/>
</dbReference>